<sequence length="85" mass="8545">MNPIALIMSLWVTAHPAPHMANAQAVQDIAGSTLSPEAAAMVETAAAQSGSAVVTEAVTTEAAASVAGVITSEQVLEAVGWLVLF</sequence>
<gene>
    <name evidence="1" type="ORF">H6G48_25275</name>
</gene>
<evidence type="ECO:0000313" key="1">
    <source>
        <dbReference type="EMBL" id="MBD2624782.1"/>
    </source>
</evidence>
<evidence type="ECO:0000313" key="2">
    <source>
        <dbReference type="Proteomes" id="UP000636187"/>
    </source>
</evidence>
<protein>
    <recommendedName>
        <fullName evidence="3">Secreted protein</fullName>
    </recommendedName>
</protein>
<evidence type="ECO:0008006" key="3">
    <source>
        <dbReference type="Google" id="ProtNLM"/>
    </source>
</evidence>
<keyword evidence="2" id="KW-1185">Reference proteome</keyword>
<dbReference type="EMBL" id="JACJSW010000236">
    <property type="protein sequence ID" value="MBD2624782.1"/>
    <property type="molecule type" value="Genomic_DNA"/>
</dbReference>
<organism evidence="1 2">
    <name type="scientific">Microcystis flos-aquae FACHB-1344</name>
    <dbReference type="NCBI Taxonomy" id="2692899"/>
    <lineage>
        <taxon>Bacteria</taxon>
        <taxon>Bacillati</taxon>
        <taxon>Cyanobacteriota</taxon>
        <taxon>Cyanophyceae</taxon>
        <taxon>Oscillatoriophycideae</taxon>
        <taxon>Chroococcales</taxon>
        <taxon>Microcystaceae</taxon>
        <taxon>Microcystis</taxon>
    </lineage>
</organism>
<proteinExistence type="predicted"/>
<comment type="caution">
    <text evidence="1">The sequence shown here is derived from an EMBL/GenBank/DDBJ whole genome shotgun (WGS) entry which is preliminary data.</text>
</comment>
<accession>A0ABR8HZ09</accession>
<dbReference type="Proteomes" id="UP000636187">
    <property type="component" value="Unassembled WGS sequence"/>
</dbReference>
<reference evidence="1 2" key="1">
    <citation type="journal article" date="2020" name="ISME J.">
        <title>Comparative genomics reveals insights into cyanobacterial evolution and habitat adaptation.</title>
        <authorList>
            <person name="Chen M.Y."/>
            <person name="Teng W.K."/>
            <person name="Zhao L."/>
            <person name="Hu C.X."/>
            <person name="Zhou Y.K."/>
            <person name="Han B.P."/>
            <person name="Song L.R."/>
            <person name="Shu W.S."/>
        </authorList>
    </citation>
    <scope>NUCLEOTIDE SEQUENCE [LARGE SCALE GENOMIC DNA]</scope>
    <source>
        <strain evidence="1 2">FACHB-1344</strain>
    </source>
</reference>
<name>A0ABR8HZ09_9CHRO</name>
<dbReference type="RefSeq" id="WP_190723800.1">
    <property type="nucleotide sequence ID" value="NZ_JACJSW010000236.1"/>
</dbReference>